<evidence type="ECO:0000313" key="3">
    <source>
        <dbReference type="Proteomes" id="UP000588068"/>
    </source>
</evidence>
<accession>A0A841HLS2</accession>
<evidence type="ECO:0000259" key="1">
    <source>
        <dbReference type="Pfam" id="PF12146"/>
    </source>
</evidence>
<organism evidence="2 3">
    <name type="scientific">Povalibacter uvarum</name>
    <dbReference type="NCBI Taxonomy" id="732238"/>
    <lineage>
        <taxon>Bacteria</taxon>
        <taxon>Pseudomonadati</taxon>
        <taxon>Pseudomonadota</taxon>
        <taxon>Gammaproteobacteria</taxon>
        <taxon>Steroidobacterales</taxon>
        <taxon>Steroidobacteraceae</taxon>
        <taxon>Povalibacter</taxon>
    </lineage>
</organism>
<dbReference type="Gene3D" id="3.40.50.1820">
    <property type="entry name" value="alpha/beta hydrolase"/>
    <property type="match status" value="1"/>
</dbReference>
<keyword evidence="3" id="KW-1185">Reference proteome</keyword>
<dbReference type="GO" id="GO:0004622">
    <property type="term" value="F:phosphatidylcholine lysophospholipase activity"/>
    <property type="evidence" value="ECO:0007669"/>
    <property type="project" value="UniProtKB-EC"/>
</dbReference>
<dbReference type="InterPro" id="IPR029058">
    <property type="entry name" value="AB_hydrolase_fold"/>
</dbReference>
<evidence type="ECO:0000313" key="2">
    <source>
        <dbReference type="EMBL" id="MBB6093544.1"/>
    </source>
</evidence>
<sequence>MPSLLDTSLPGFRADAASPRAILIIVHGLAEYAGRYRPIMEELARRGISSLAYDQRGHGEVAGTRTHVDRFDDFVDDLNLLIRAVRAAHPQLPLFLWGHSMGTLVALLAASDPQIPVRGVITTSNSLEIFRRGTNPLNPFFRFLSWLVPRVRIPLGLDSTRISTDESVQRAYASDPRIPPTASLRLIVEFAAACEDAREAAATITLPSLVVHGEEDAIAPAEGSRALFGLLAATDKKLQIYPGLRHEVHNEVPAARQQFVDLLTGWILQRS</sequence>
<comment type="caution">
    <text evidence="2">The sequence shown here is derived from an EMBL/GenBank/DDBJ whole genome shotgun (WGS) entry which is preliminary data.</text>
</comment>
<dbReference type="EC" id="3.1.1.5" evidence="2"/>
<keyword evidence="2" id="KW-0378">Hydrolase</keyword>
<protein>
    <submittedName>
        <fullName evidence="2">Lysophospholipase</fullName>
        <ecNumber evidence="2">3.1.1.5</ecNumber>
    </submittedName>
</protein>
<feature type="domain" description="Serine aminopeptidase S33" evidence="1">
    <location>
        <begin position="18"/>
        <end position="251"/>
    </location>
</feature>
<dbReference type="InterPro" id="IPR022742">
    <property type="entry name" value="Hydrolase_4"/>
</dbReference>
<dbReference type="Proteomes" id="UP000588068">
    <property type="component" value="Unassembled WGS sequence"/>
</dbReference>
<dbReference type="EMBL" id="JACHHZ010000003">
    <property type="protein sequence ID" value="MBB6093544.1"/>
    <property type="molecule type" value="Genomic_DNA"/>
</dbReference>
<reference evidence="2 3" key="1">
    <citation type="submission" date="2020-08" db="EMBL/GenBank/DDBJ databases">
        <title>Genomic Encyclopedia of Type Strains, Phase IV (KMG-IV): sequencing the most valuable type-strain genomes for metagenomic binning, comparative biology and taxonomic classification.</title>
        <authorList>
            <person name="Goeker M."/>
        </authorList>
    </citation>
    <scope>NUCLEOTIDE SEQUENCE [LARGE SCALE GENOMIC DNA]</scope>
    <source>
        <strain evidence="2 3">DSM 26723</strain>
    </source>
</reference>
<gene>
    <name evidence="2" type="ORF">HNQ60_002425</name>
</gene>
<proteinExistence type="predicted"/>
<dbReference type="SUPFAM" id="SSF53474">
    <property type="entry name" value="alpha/beta-Hydrolases"/>
    <property type="match status" value="1"/>
</dbReference>
<name>A0A841HLS2_9GAMM</name>
<dbReference type="InterPro" id="IPR051044">
    <property type="entry name" value="MAG_DAG_Lipase"/>
</dbReference>
<dbReference type="PANTHER" id="PTHR11614">
    <property type="entry name" value="PHOSPHOLIPASE-RELATED"/>
    <property type="match status" value="1"/>
</dbReference>
<dbReference type="Pfam" id="PF12146">
    <property type="entry name" value="Hydrolase_4"/>
    <property type="match status" value="1"/>
</dbReference>
<dbReference type="RefSeq" id="WP_184332060.1">
    <property type="nucleotide sequence ID" value="NZ_JACHHZ010000003.1"/>
</dbReference>
<dbReference type="AlphaFoldDB" id="A0A841HLS2"/>